<evidence type="ECO:0000256" key="8">
    <source>
        <dbReference type="SAM" id="SignalP"/>
    </source>
</evidence>
<dbReference type="InterPro" id="IPR051395">
    <property type="entry name" value="Cytochrome_c_Peroxidase/MauG"/>
</dbReference>
<dbReference type="GO" id="GO:0030313">
    <property type="term" value="C:cell envelope"/>
    <property type="evidence" value="ECO:0007669"/>
    <property type="project" value="UniProtKB-SubCell"/>
</dbReference>
<protein>
    <recommendedName>
        <fullName evidence="9">Cytochrome c domain-containing protein</fullName>
    </recommendedName>
</protein>
<feature type="signal peptide" evidence="8">
    <location>
        <begin position="1"/>
        <end position="23"/>
    </location>
</feature>
<keyword evidence="3 7" id="KW-0479">Metal-binding</keyword>
<dbReference type="Pfam" id="PF03150">
    <property type="entry name" value="CCP_MauG"/>
    <property type="match status" value="1"/>
</dbReference>
<dbReference type="PANTHER" id="PTHR30600:SF10">
    <property type="entry name" value="BLL6722 PROTEIN"/>
    <property type="match status" value="1"/>
</dbReference>
<evidence type="ECO:0000256" key="6">
    <source>
        <dbReference type="ARBA" id="ARBA00023004"/>
    </source>
</evidence>
<dbReference type="OrthoDB" id="9805202at2"/>
<dbReference type="RefSeq" id="WP_066096509.1">
    <property type="nucleotide sequence ID" value="NZ_CP017476.1"/>
</dbReference>
<dbReference type="PROSITE" id="PS51007">
    <property type="entry name" value="CYTC"/>
    <property type="match status" value="1"/>
</dbReference>
<evidence type="ECO:0000313" key="12">
    <source>
        <dbReference type="Proteomes" id="UP000185657"/>
    </source>
</evidence>
<proteinExistence type="predicted"/>
<dbReference type="STRING" id="1763535.LPB072_22605"/>
<keyword evidence="12" id="KW-1185">Reference proteome</keyword>
<comment type="subcellular location">
    <subcellularLocation>
        <location evidence="1">Cell envelope</location>
    </subcellularLocation>
</comment>
<evidence type="ECO:0000256" key="2">
    <source>
        <dbReference type="ARBA" id="ARBA00022617"/>
    </source>
</evidence>
<dbReference type="GO" id="GO:0020037">
    <property type="term" value="F:heme binding"/>
    <property type="evidence" value="ECO:0007669"/>
    <property type="project" value="InterPro"/>
</dbReference>
<dbReference type="InterPro" id="IPR036909">
    <property type="entry name" value="Cyt_c-like_dom_sf"/>
</dbReference>
<reference evidence="10 13" key="2">
    <citation type="submission" date="2016-10" db="EMBL/GenBank/DDBJ databases">
        <title>Hydorgenophaga sp. LPB0072 isolated from gastropod.</title>
        <authorList>
            <person name="Kim E."/>
            <person name="Yi H."/>
        </authorList>
    </citation>
    <scope>NUCLEOTIDE SEQUENCE [LARGE SCALE GENOMIC DNA]</scope>
    <source>
        <strain evidence="10 13">LPB0072</strain>
    </source>
</reference>
<evidence type="ECO:0000313" key="10">
    <source>
        <dbReference type="EMBL" id="AOW15181.1"/>
    </source>
</evidence>
<dbReference type="GO" id="GO:0046872">
    <property type="term" value="F:metal ion binding"/>
    <property type="evidence" value="ECO:0007669"/>
    <property type="project" value="UniProtKB-KW"/>
</dbReference>
<dbReference type="Proteomes" id="UP000185657">
    <property type="component" value="Unassembled WGS sequence"/>
</dbReference>
<evidence type="ECO:0000256" key="5">
    <source>
        <dbReference type="ARBA" id="ARBA00023002"/>
    </source>
</evidence>
<dbReference type="PROSITE" id="PS51257">
    <property type="entry name" value="PROKAR_LIPOPROTEIN"/>
    <property type="match status" value="1"/>
</dbReference>
<dbReference type="EMBL" id="CP017476">
    <property type="protein sequence ID" value="AOW15181.1"/>
    <property type="molecule type" value="Genomic_DNA"/>
</dbReference>
<evidence type="ECO:0000313" key="11">
    <source>
        <dbReference type="EMBL" id="OAD39270.1"/>
    </source>
</evidence>
<reference evidence="11 12" key="1">
    <citation type="submission" date="2016-02" db="EMBL/GenBank/DDBJ databases">
        <title>Draft genome sequence of Hydrogenophaga sp. LPB0072.</title>
        <authorList>
            <person name="Shin S.-K."/>
            <person name="Yi H."/>
        </authorList>
    </citation>
    <scope>NUCLEOTIDE SEQUENCE [LARGE SCALE GENOMIC DNA]</scope>
    <source>
        <strain evidence="11 12">LPB0072</strain>
    </source>
</reference>
<keyword evidence="6 7" id="KW-0408">Iron</keyword>
<keyword evidence="4 8" id="KW-0732">Signal</keyword>
<evidence type="ECO:0000256" key="3">
    <source>
        <dbReference type="ARBA" id="ARBA00022723"/>
    </source>
</evidence>
<dbReference type="InterPro" id="IPR009056">
    <property type="entry name" value="Cyt_c-like_dom"/>
</dbReference>
<dbReference type="InterPro" id="IPR004852">
    <property type="entry name" value="Di-haem_cyt_c_peroxidsae"/>
</dbReference>
<dbReference type="PANTHER" id="PTHR30600">
    <property type="entry name" value="CYTOCHROME C PEROXIDASE-RELATED"/>
    <property type="match status" value="1"/>
</dbReference>
<gene>
    <name evidence="10" type="ORF">LPB072_22605</name>
    <name evidence="11" type="ORF">LPB72_21990</name>
</gene>
<dbReference type="SUPFAM" id="SSF46626">
    <property type="entry name" value="Cytochrome c"/>
    <property type="match status" value="2"/>
</dbReference>
<organism evidence="10 13">
    <name type="scientific">Hydrogenophaga crassostreae</name>
    <dbReference type="NCBI Taxonomy" id="1763535"/>
    <lineage>
        <taxon>Bacteria</taxon>
        <taxon>Pseudomonadati</taxon>
        <taxon>Pseudomonadota</taxon>
        <taxon>Betaproteobacteria</taxon>
        <taxon>Burkholderiales</taxon>
        <taxon>Comamonadaceae</taxon>
        <taxon>Hydrogenophaga</taxon>
    </lineage>
</organism>
<dbReference type="Proteomes" id="UP000185680">
    <property type="component" value="Chromosome"/>
</dbReference>
<sequence>MKTMPAIWSGVMATVLTGLTACALDSGISPALQSVKASQAPVEEPLDEVLVGEFLFKDPRLSASGQMACVTCHAEEFGHADIPGTFLPVGGAALNQMGKRSSPTVRYLNTNPPFRLDTQGNAWGGFTWDGRADSRHDQAKDPFFEHAEMALEGSPEKPQALLKLVRSADYYPKIKAWYSADDLNKDGVLFQRVLQALAVYQRDDDDYNLFDSRFDQALTGVVSLTPLEKRGLAIFNNPDQGNCMACHTSQSAEHKPAFTDFGFRALGVPMNAMASNVLSDVTDHDLGLCRSGRKLPSGTAADRYCGQFKTPTLRNVERSAPYFHNGALVTLEEAVWFHFTRDTDPARWYGAGSPRYNDLPAKFHANVVQGKPFDGSWQPTGEDMGAMLAFLKTLNDADQKQPLHTAVR</sequence>
<name>A0A167GCP2_9BURK</name>
<keyword evidence="2 7" id="KW-0349">Heme</keyword>
<accession>A0A167GCP2</accession>
<evidence type="ECO:0000256" key="7">
    <source>
        <dbReference type="PROSITE-ProRule" id="PRU00433"/>
    </source>
</evidence>
<dbReference type="AlphaFoldDB" id="A0A167GCP2"/>
<evidence type="ECO:0000256" key="1">
    <source>
        <dbReference type="ARBA" id="ARBA00004196"/>
    </source>
</evidence>
<dbReference type="GO" id="GO:0009055">
    <property type="term" value="F:electron transfer activity"/>
    <property type="evidence" value="ECO:0007669"/>
    <property type="project" value="InterPro"/>
</dbReference>
<dbReference type="EMBL" id="LVWD01000043">
    <property type="protein sequence ID" value="OAD39270.1"/>
    <property type="molecule type" value="Genomic_DNA"/>
</dbReference>
<feature type="chain" id="PRO_5044549519" description="Cytochrome c domain-containing protein" evidence="8">
    <location>
        <begin position="24"/>
        <end position="408"/>
    </location>
</feature>
<dbReference type="KEGG" id="hyl:LPB072_22605"/>
<evidence type="ECO:0000256" key="4">
    <source>
        <dbReference type="ARBA" id="ARBA00022729"/>
    </source>
</evidence>
<dbReference type="GO" id="GO:0004130">
    <property type="term" value="F:cytochrome-c peroxidase activity"/>
    <property type="evidence" value="ECO:0007669"/>
    <property type="project" value="TreeGrafter"/>
</dbReference>
<feature type="domain" description="Cytochrome c" evidence="9">
    <location>
        <begin position="226"/>
        <end position="395"/>
    </location>
</feature>
<keyword evidence="5" id="KW-0560">Oxidoreductase</keyword>
<evidence type="ECO:0000259" key="9">
    <source>
        <dbReference type="PROSITE" id="PS51007"/>
    </source>
</evidence>
<evidence type="ECO:0000313" key="13">
    <source>
        <dbReference type="Proteomes" id="UP000185680"/>
    </source>
</evidence>
<dbReference type="Gene3D" id="1.10.760.10">
    <property type="entry name" value="Cytochrome c-like domain"/>
    <property type="match status" value="2"/>
</dbReference>